<gene>
    <name evidence="3" type="ORF">CASFOL_036668</name>
</gene>
<organism evidence="3 4">
    <name type="scientific">Castilleja foliolosa</name>
    <dbReference type="NCBI Taxonomy" id="1961234"/>
    <lineage>
        <taxon>Eukaryota</taxon>
        <taxon>Viridiplantae</taxon>
        <taxon>Streptophyta</taxon>
        <taxon>Embryophyta</taxon>
        <taxon>Tracheophyta</taxon>
        <taxon>Spermatophyta</taxon>
        <taxon>Magnoliopsida</taxon>
        <taxon>eudicotyledons</taxon>
        <taxon>Gunneridae</taxon>
        <taxon>Pentapetalae</taxon>
        <taxon>asterids</taxon>
        <taxon>lamiids</taxon>
        <taxon>Lamiales</taxon>
        <taxon>Orobanchaceae</taxon>
        <taxon>Pedicularideae</taxon>
        <taxon>Castillejinae</taxon>
        <taxon>Castilleja</taxon>
    </lineage>
</organism>
<sequence length="635" mass="71466">MGLSILKITGTGTTPRSIFRSLKWYRGARMVSTVDGPDEEKSLFPSSISPLLMLSPGSNNTCNDLYNSGKSEKSTFGHATKIAGWFACFNLYLQNELFLLNPLRVRHFNLPPVHNLEICRYDLRISCSDPESTKCRAMDSVLEAWDLRNPRSPCLVYSSDSAGQSDPAQTDVSAGPNHQQYPVVSQKGELFLVYRYVYPYMLPDGSCATMDPEEDSYSESGYPRNYKVFNIAREGDDGGKKVNMDDQVMFVGILSHGMAIPAADAEGFQSPSLVWSCGVNKLDYCSDDSVGQSDPAQNDVSRSNYPLGRRRTRMLGVNKNLNRHHSMPLFKPTRLCLEPGTRHLVTFTKPERFKCPICKTSRSSREVGRGKSVDCMENHFLISHNPIHRYASKHELICKCGVCFDDVIEFREHQKTCDYLQWKAPRVGFIKLNSDGCCKWNLYPGNDASDPDSENKPGESGGGGLIRDTNGFCDGAYQVYFGISTSKLAELASLIIGVILTRQDGYKNVLIETDCASVVEDLERTVKTGFPDDIYDRICTMDPCIMKPDKCLYEDHLLIAKFLLNDNNFNYEISHVFREANKPADGLANQGYQTRNWSILQYNQLIRDIKNRIIDDRDIWLKKKRAAEQGGQAII</sequence>
<dbReference type="Gene3D" id="3.30.420.10">
    <property type="entry name" value="Ribonuclease H-like superfamily/Ribonuclease H"/>
    <property type="match status" value="1"/>
</dbReference>
<dbReference type="PANTHER" id="PTHR47723">
    <property type="entry name" value="OS05G0353850 PROTEIN"/>
    <property type="match status" value="1"/>
</dbReference>
<evidence type="ECO:0000313" key="4">
    <source>
        <dbReference type="Proteomes" id="UP001632038"/>
    </source>
</evidence>
<proteinExistence type="predicted"/>
<comment type="caution">
    <text evidence="3">The sequence shown here is derived from an EMBL/GenBank/DDBJ whole genome shotgun (WGS) entry which is preliminary data.</text>
</comment>
<dbReference type="InterPro" id="IPR053151">
    <property type="entry name" value="RNase_H-like"/>
</dbReference>
<protein>
    <recommendedName>
        <fullName evidence="2">RNase H type-1 domain-containing protein</fullName>
    </recommendedName>
</protein>
<dbReference type="InterPro" id="IPR012337">
    <property type="entry name" value="RNaseH-like_sf"/>
</dbReference>
<evidence type="ECO:0000313" key="3">
    <source>
        <dbReference type="EMBL" id="KAL3619098.1"/>
    </source>
</evidence>
<dbReference type="PANTHER" id="PTHR47723:SF19">
    <property type="entry name" value="POLYNUCLEOTIDYL TRANSFERASE, RIBONUCLEASE H-LIKE SUPERFAMILY PROTEIN"/>
    <property type="match status" value="1"/>
</dbReference>
<reference evidence="4" key="1">
    <citation type="journal article" date="2024" name="IScience">
        <title>Strigolactones Initiate the Formation of Haustorium-like Structures in Castilleja.</title>
        <authorList>
            <person name="Buerger M."/>
            <person name="Peterson D."/>
            <person name="Chory J."/>
        </authorList>
    </citation>
    <scope>NUCLEOTIDE SEQUENCE [LARGE SCALE GENOMIC DNA]</scope>
</reference>
<evidence type="ECO:0000256" key="1">
    <source>
        <dbReference type="SAM" id="MobiDB-lite"/>
    </source>
</evidence>
<keyword evidence="4" id="KW-1185">Reference proteome</keyword>
<feature type="region of interest" description="Disordered" evidence="1">
    <location>
        <begin position="158"/>
        <end position="179"/>
    </location>
</feature>
<dbReference type="InterPro" id="IPR036397">
    <property type="entry name" value="RNaseH_sf"/>
</dbReference>
<dbReference type="InterPro" id="IPR002156">
    <property type="entry name" value="RNaseH_domain"/>
</dbReference>
<dbReference type="InterPro" id="IPR044730">
    <property type="entry name" value="RNase_H-like_dom_plant"/>
</dbReference>
<feature type="domain" description="RNase H type-1" evidence="2">
    <location>
        <begin position="454"/>
        <end position="526"/>
    </location>
</feature>
<dbReference type="Pfam" id="PF13456">
    <property type="entry name" value="RVT_3"/>
    <property type="match status" value="1"/>
</dbReference>
<dbReference type="Proteomes" id="UP001632038">
    <property type="component" value="Unassembled WGS sequence"/>
</dbReference>
<accession>A0ABD3BPF5</accession>
<evidence type="ECO:0000259" key="2">
    <source>
        <dbReference type="Pfam" id="PF13456"/>
    </source>
</evidence>
<dbReference type="SUPFAM" id="SSF53098">
    <property type="entry name" value="Ribonuclease H-like"/>
    <property type="match status" value="1"/>
</dbReference>
<dbReference type="EMBL" id="JAVIJP010000069">
    <property type="protein sequence ID" value="KAL3619098.1"/>
    <property type="molecule type" value="Genomic_DNA"/>
</dbReference>
<dbReference type="CDD" id="cd06222">
    <property type="entry name" value="RNase_H_like"/>
    <property type="match status" value="1"/>
</dbReference>
<dbReference type="AlphaFoldDB" id="A0ABD3BPF5"/>
<name>A0ABD3BPF5_9LAMI</name>